<evidence type="ECO:0000256" key="5">
    <source>
        <dbReference type="ARBA" id="ARBA00022842"/>
    </source>
</evidence>
<dbReference type="PANTHER" id="PTHR12992:SF24">
    <property type="entry name" value="PEROXISOMAL COENZYME A DIPHOSPHATASE NUDT7"/>
    <property type="match status" value="1"/>
</dbReference>
<dbReference type="InterPro" id="IPR015797">
    <property type="entry name" value="NUDIX_hydrolase-like_dom_sf"/>
</dbReference>
<dbReference type="Gene3D" id="3.90.79.10">
    <property type="entry name" value="Nucleoside Triphosphate Pyrophosphohydrolase"/>
    <property type="match status" value="1"/>
</dbReference>
<protein>
    <submittedName>
        <fullName evidence="7">Putative phosphohydrolase (ISS)</fullName>
    </submittedName>
</protein>
<sequence length="321" mass="35951">MDFPPISKHSRLAIDSIFFAAIDAKCSACASKCRFFTVHFHLPTYSQPSGGHCADFAQVVLGSDFSADFENLLDGTYSCLIPMVHRPWLTGTDAANLLIQKYVAFPILSDTSASLWMPHEKLNLLQSISLDAYLWVRVSFLQVLFAALIVISDVSDIDTSLREASEELGVNIEEHVDEIIGVLPPTLAKHELLVVPVLALMKGYPPPFFAVSNSEVAKTFIVPLDKFLQSKFHSTFEGIIKSKWSPRPHQQHPFRVHTFNIEDTCGESVPIIWGMTAQILIQISQLLYPDRKSEFQFEPPEGPSYSELAQAYFKFKINSAK</sequence>
<dbReference type="GO" id="GO:0015938">
    <property type="term" value="P:coenzyme A catabolic process"/>
    <property type="evidence" value="ECO:0007669"/>
    <property type="project" value="TreeGrafter"/>
</dbReference>
<dbReference type="AlphaFoldDB" id="A0A098VRP7"/>
<evidence type="ECO:0000313" key="8">
    <source>
        <dbReference type="Proteomes" id="UP000029725"/>
    </source>
</evidence>
<evidence type="ECO:0000256" key="3">
    <source>
        <dbReference type="ARBA" id="ARBA00022723"/>
    </source>
</evidence>
<dbReference type="PANTHER" id="PTHR12992">
    <property type="entry name" value="NUDIX HYDROLASE"/>
    <property type="match status" value="1"/>
</dbReference>
<dbReference type="RefSeq" id="XP_013238077.1">
    <property type="nucleotide sequence ID" value="XM_013382623.1"/>
</dbReference>
<comment type="caution">
    <text evidence="7">The sequence shown here is derived from an EMBL/GenBank/DDBJ whole genome shotgun (WGS) entry which is preliminary data.</text>
</comment>
<gene>
    <name evidence="7" type="ORF">DI09_2p270</name>
</gene>
<keyword evidence="6" id="KW-0464">Manganese</keyword>
<dbReference type="InterPro" id="IPR045121">
    <property type="entry name" value="CoAse"/>
</dbReference>
<dbReference type="CDD" id="cd03426">
    <property type="entry name" value="NUDIX_CoAse_Nudt7"/>
    <property type="match status" value="1"/>
</dbReference>
<dbReference type="GO" id="GO:0046872">
    <property type="term" value="F:metal ion binding"/>
    <property type="evidence" value="ECO:0007669"/>
    <property type="project" value="UniProtKB-KW"/>
</dbReference>
<dbReference type="HOGENOM" id="CLU_866224_0_0_1"/>
<accession>A0A098VRP7</accession>
<dbReference type="SUPFAM" id="SSF55811">
    <property type="entry name" value="Nudix"/>
    <property type="match status" value="1"/>
</dbReference>
<dbReference type="GO" id="GO:0010945">
    <property type="term" value="F:coenzyme A diphosphatase activity"/>
    <property type="evidence" value="ECO:0007669"/>
    <property type="project" value="InterPro"/>
</dbReference>
<evidence type="ECO:0000256" key="4">
    <source>
        <dbReference type="ARBA" id="ARBA00022801"/>
    </source>
</evidence>
<keyword evidence="8" id="KW-1185">Reference proteome</keyword>
<keyword evidence="3" id="KW-0479">Metal-binding</keyword>
<dbReference type="Proteomes" id="UP000029725">
    <property type="component" value="Unassembled WGS sequence"/>
</dbReference>
<reference evidence="7 8" key="1">
    <citation type="submission" date="2014-04" db="EMBL/GenBank/DDBJ databases">
        <title>A new species of microsporidia sheds light on the evolution of extreme parasitism.</title>
        <authorList>
            <person name="Haag K.L."/>
            <person name="James T.Y."/>
            <person name="Larsson R."/>
            <person name="Schaer T.M."/>
            <person name="Refardt D."/>
            <person name="Pombert J.-F."/>
            <person name="Ebert D."/>
        </authorList>
    </citation>
    <scope>NUCLEOTIDE SEQUENCE [LARGE SCALE GENOMIC DNA]</scope>
    <source>
        <strain evidence="7 8">UGP3</strain>
        <tissue evidence="7">Spores</tissue>
    </source>
</reference>
<dbReference type="OrthoDB" id="10260614at2759"/>
<name>A0A098VRP7_9MICR</name>
<keyword evidence="5" id="KW-0460">Magnesium</keyword>
<proteinExistence type="predicted"/>
<evidence type="ECO:0000256" key="6">
    <source>
        <dbReference type="ARBA" id="ARBA00023211"/>
    </source>
</evidence>
<organism evidence="7 8">
    <name type="scientific">Mitosporidium daphniae</name>
    <dbReference type="NCBI Taxonomy" id="1485682"/>
    <lineage>
        <taxon>Eukaryota</taxon>
        <taxon>Fungi</taxon>
        <taxon>Fungi incertae sedis</taxon>
        <taxon>Microsporidia</taxon>
        <taxon>Mitosporidium</taxon>
    </lineage>
</organism>
<comment type="cofactor">
    <cofactor evidence="1">
        <name>Mn(2+)</name>
        <dbReference type="ChEBI" id="CHEBI:29035"/>
    </cofactor>
</comment>
<evidence type="ECO:0000256" key="1">
    <source>
        <dbReference type="ARBA" id="ARBA00001936"/>
    </source>
</evidence>
<evidence type="ECO:0000256" key="2">
    <source>
        <dbReference type="ARBA" id="ARBA00001946"/>
    </source>
</evidence>
<dbReference type="EMBL" id="JMKJ01000222">
    <property type="protein sequence ID" value="KGG51650.1"/>
    <property type="molecule type" value="Genomic_DNA"/>
</dbReference>
<dbReference type="GeneID" id="25259454"/>
<keyword evidence="4 7" id="KW-0378">Hydrolase</keyword>
<evidence type="ECO:0000313" key="7">
    <source>
        <dbReference type="EMBL" id="KGG51650.1"/>
    </source>
</evidence>
<comment type="cofactor">
    <cofactor evidence="2">
        <name>Mg(2+)</name>
        <dbReference type="ChEBI" id="CHEBI:18420"/>
    </cofactor>
</comment>
<dbReference type="VEuPathDB" id="MicrosporidiaDB:DI09_2p270"/>